<evidence type="ECO:0000313" key="2">
    <source>
        <dbReference type="Proteomes" id="UP000005408"/>
    </source>
</evidence>
<reference evidence="1" key="1">
    <citation type="submission" date="2022-08" db="UniProtKB">
        <authorList>
            <consortium name="EnsemblMetazoa"/>
        </authorList>
    </citation>
    <scope>IDENTIFICATION</scope>
    <source>
        <strain evidence="1">05x7-T-G4-1.051#20</strain>
    </source>
</reference>
<evidence type="ECO:0000313" key="1">
    <source>
        <dbReference type="EnsemblMetazoa" id="G10551.1:cds"/>
    </source>
</evidence>
<organism evidence="1 2">
    <name type="scientific">Magallana gigas</name>
    <name type="common">Pacific oyster</name>
    <name type="synonym">Crassostrea gigas</name>
    <dbReference type="NCBI Taxonomy" id="29159"/>
    <lineage>
        <taxon>Eukaryota</taxon>
        <taxon>Metazoa</taxon>
        <taxon>Spiralia</taxon>
        <taxon>Lophotrochozoa</taxon>
        <taxon>Mollusca</taxon>
        <taxon>Bivalvia</taxon>
        <taxon>Autobranchia</taxon>
        <taxon>Pteriomorphia</taxon>
        <taxon>Ostreida</taxon>
        <taxon>Ostreoidea</taxon>
        <taxon>Ostreidae</taxon>
        <taxon>Magallana</taxon>
    </lineage>
</organism>
<name>A0A8W8HQJ0_MAGGI</name>
<sequence>MRLMRYEYDICHVPGKSLYTADALSRSPQREIAREDEELQKAVEAYVDSIIETLPARMCGLRSLRMGAIHPDLAILETHFGGRVPLNLEKACKEFQNILKEKKFGIKMDPKKDPAGRDLEYKYRIKLTSSCN</sequence>
<accession>A0A8W8HQJ0</accession>
<dbReference type="EnsemblMetazoa" id="G10551.1">
    <property type="protein sequence ID" value="G10551.1:cds"/>
    <property type="gene ID" value="G10551"/>
</dbReference>
<protein>
    <submittedName>
        <fullName evidence="1">Uncharacterized protein</fullName>
    </submittedName>
</protein>
<proteinExistence type="predicted"/>
<keyword evidence="2" id="KW-1185">Reference proteome</keyword>
<dbReference type="Proteomes" id="UP000005408">
    <property type="component" value="Unassembled WGS sequence"/>
</dbReference>
<dbReference type="AlphaFoldDB" id="A0A8W8HQJ0"/>